<protein>
    <recommendedName>
        <fullName evidence="5">HTH lysR-type domain-containing protein</fullName>
    </recommendedName>
</protein>
<evidence type="ECO:0000256" key="1">
    <source>
        <dbReference type="ARBA" id="ARBA00009437"/>
    </source>
</evidence>
<evidence type="ECO:0000313" key="6">
    <source>
        <dbReference type="EMBL" id="ATW27988.1"/>
    </source>
</evidence>
<dbReference type="Gene3D" id="1.10.10.10">
    <property type="entry name" value="Winged helix-like DNA-binding domain superfamily/Winged helix DNA-binding domain"/>
    <property type="match status" value="1"/>
</dbReference>
<keyword evidence="7" id="KW-1185">Reference proteome</keyword>
<dbReference type="CDD" id="cd05466">
    <property type="entry name" value="PBP2_LTTR_substrate"/>
    <property type="match status" value="1"/>
</dbReference>
<keyword evidence="3" id="KW-0238">DNA-binding</keyword>
<dbReference type="PRINTS" id="PR00039">
    <property type="entry name" value="HTHLYSR"/>
</dbReference>
<gene>
    <name evidence="6" type="ORF">DCMF_27435</name>
</gene>
<dbReference type="GO" id="GO:0003700">
    <property type="term" value="F:DNA-binding transcription factor activity"/>
    <property type="evidence" value="ECO:0007669"/>
    <property type="project" value="InterPro"/>
</dbReference>
<dbReference type="SUPFAM" id="SSF46785">
    <property type="entry name" value="Winged helix' DNA-binding domain"/>
    <property type="match status" value="1"/>
</dbReference>
<accession>A0A3G1L012</accession>
<dbReference type="Pfam" id="PF03466">
    <property type="entry name" value="LysR_substrate"/>
    <property type="match status" value="1"/>
</dbReference>
<dbReference type="PROSITE" id="PS50931">
    <property type="entry name" value="HTH_LYSR"/>
    <property type="match status" value="1"/>
</dbReference>
<dbReference type="PANTHER" id="PTHR30419">
    <property type="entry name" value="HTH-TYPE TRANSCRIPTIONAL REGULATOR YBHD"/>
    <property type="match status" value="1"/>
</dbReference>
<feature type="domain" description="HTH lysR-type" evidence="5">
    <location>
        <begin position="1"/>
        <end position="58"/>
    </location>
</feature>
<dbReference type="InterPro" id="IPR005119">
    <property type="entry name" value="LysR_subst-bd"/>
</dbReference>
<dbReference type="PANTHER" id="PTHR30419:SF24">
    <property type="entry name" value="HTH-TYPE TRANSCRIPTIONAL REGULATOR CZCR"/>
    <property type="match status" value="1"/>
</dbReference>
<evidence type="ECO:0000256" key="3">
    <source>
        <dbReference type="ARBA" id="ARBA00023125"/>
    </source>
</evidence>
<dbReference type="Proteomes" id="UP000323521">
    <property type="component" value="Chromosome"/>
</dbReference>
<dbReference type="Gene3D" id="3.40.190.290">
    <property type="match status" value="1"/>
</dbReference>
<dbReference type="AlphaFoldDB" id="A0A3G1L012"/>
<evidence type="ECO:0000256" key="4">
    <source>
        <dbReference type="ARBA" id="ARBA00023163"/>
    </source>
</evidence>
<dbReference type="SUPFAM" id="SSF53850">
    <property type="entry name" value="Periplasmic binding protein-like II"/>
    <property type="match status" value="1"/>
</dbReference>
<dbReference type="InterPro" id="IPR000847">
    <property type="entry name" value="LysR_HTH_N"/>
</dbReference>
<evidence type="ECO:0000313" key="7">
    <source>
        <dbReference type="Proteomes" id="UP000323521"/>
    </source>
</evidence>
<keyword evidence="2" id="KW-0805">Transcription regulation</keyword>
<evidence type="ECO:0000259" key="5">
    <source>
        <dbReference type="PROSITE" id="PS50931"/>
    </source>
</evidence>
<keyword evidence="4" id="KW-0804">Transcription</keyword>
<name>A0A3G1L012_FORW1</name>
<reference evidence="6 7" key="1">
    <citation type="submission" date="2016-10" db="EMBL/GenBank/DDBJ databases">
        <title>Complete Genome Sequence of Peptococcaceae strain DCMF.</title>
        <authorList>
            <person name="Edwards R.J."/>
            <person name="Holland S.I."/>
            <person name="Deshpande N.P."/>
            <person name="Wong Y.K."/>
            <person name="Ertan H."/>
            <person name="Manefield M."/>
            <person name="Russell T.L."/>
            <person name="Lee M.J."/>
        </authorList>
    </citation>
    <scope>NUCLEOTIDE SEQUENCE [LARGE SCALE GENOMIC DNA]</scope>
    <source>
        <strain evidence="6 7">DCMF</strain>
    </source>
</reference>
<dbReference type="GO" id="GO:0005829">
    <property type="term" value="C:cytosol"/>
    <property type="evidence" value="ECO:0007669"/>
    <property type="project" value="TreeGrafter"/>
</dbReference>
<dbReference type="InterPro" id="IPR050950">
    <property type="entry name" value="HTH-type_LysR_regulators"/>
</dbReference>
<evidence type="ECO:0000256" key="2">
    <source>
        <dbReference type="ARBA" id="ARBA00023015"/>
    </source>
</evidence>
<dbReference type="InterPro" id="IPR036388">
    <property type="entry name" value="WH-like_DNA-bd_sf"/>
</dbReference>
<dbReference type="InterPro" id="IPR036390">
    <property type="entry name" value="WH_DNA-bd_sf"/>
</dbReference>
<dbReference type="Pfam" id="PF00126">
    <property type="entry name" value="HTH_1"/>
    <property type="match status" value="1"/>
</dbReference>
<dbReference type="GO" id="GO:0003677">
    <property type="term" value="F:DNA binding"/>
    <property type="evidence" value="ECO:0007669"/>
    <property type="project" value="UniProtKB-KW"/>
</dbReference>
<proteinExistence type="inferred from homology"/>
<organism evidence="6 7">
    <name type="scientific">Formimonas warabiya</name>
    <dbReference type="NCBI Taxonomy" id="1761012"/>
    <lineage>
        <taxon>Bacteria</taxon>
        <taxon>Bacillati</taxon>
        <taxon>Bacillota</taxon>
        <taxon>Clostridia</taxon>
        <taxon>Eubacteriales</taxon>
        <taxon>Peptococcaceae</taxon>
        <taxon>Candidatus Formimonas</taxon>
    </lineage>
</organism>
<dbReference type="FunFam" id="1.10.10.10:FF:000001">
    <property type="entry name" value="LysR family transcriptional regulator"/>
    <property type="match status" value="1"/>
</dbReference>
<dbReference type="OrthoDB" id="9803714at2"/>
<comment type="similarity">
    <text evidence="1">Belongs to the LysR transcriptional regulatory family.</text>
</comment>
<dbReference type="RefSeq" id="WP_148137386.1">
    <property type="nucleotide sequence ID" value="NZ_CP017634.1"/>
</dbReference>
<dbReference type="KEGG" id="fwa:DCMF_27435"/>
<sequence>MTLLQFEIFQAVVETGSFTKAGEILGLTQSAVSHAIAALESEFGLSLLNRNRTGIFLTETGEKLLFNIREILNHAEQIKQKVSEMQGIITGTIRIGCFSTVAAKLLPGILKQFSSNYPAVQIQLLEGSYTEMEKWIASGIVDLGFVLLPNKELEVTPLIQDEYVVLLPENHRLKGRSFIQIDEIAHEPFIMPLAGCEMFVNKAFKQIKAKPNVLFEVEHSNTILAMVKNGLGISIVPELIFQPPGVFTASLKPKLFRKIGLGVRSAQSAAPATKIFITTAKNWVKRGVINVGEF</sequence>
<dbReference type="EMBL" id="CP017634">
    <property type="protein sequence ID" value="ATW27988.1"/>
    <property type="molecule type" value="Genomic_DNA"/>
</dbReference>